<comment type="caution">
    <text evidence="3">The sequence shown here is derived from an EMBL/GenBank/DDBJ whole genome shotgun (WGS) entry which is preliminary data.</text>
</comment>
<name>A0A4U5LRQ0_STECR</name>
<dbReference type="InterPro" id="IPR043504">
    <property type="entry name" value="Peptidase_S1_PA_chymotrypsin"/>
</dbReference>
<evidence type="ECO:0000256" key="1">
    <source>
        <dbReference type="ARBA" id="ARBA00023157"/>
    </source>
</evidence>
<dbReference type="AlphaFoldDB" id="A0A4U5LRQ0"/>
<gene>
    <name evidence="3" type="ORF">L596_030095</name>
</gene>
<reference evidence="3 4" key="1">
    <citation type="journal article" date="2015" name="Genome Biol.">
        <title>Comparative genomics of Steinernema reveals deeply conserved gene regulatory networks.</title>
        <authorList>
            <person name="Dillman A.R."/>
            <person name="Macchietto M."/>
            <person name="Porter C.F."/>
            <person name="Rogers A."/>
            <person name="Williams B."/>
            <person name="Antoshechkin I."/>
            <person name="Lee M.M."/>
            <person name="Goodwin Z."/>
            <person name="Lu X."/>
            <person name="Lewis E.E."/>
            <person name="Goodrich-Blair H."/>
            <person name="Stock S.P."/>
            <person name="Adams B.J."/>
            <person name="Sternberg P.W."/>
            <person name="Mortazavi A."/>
        </authorList>
    </citation>
    <scope>NUCLEOTIDE SEQUENCE [LARGE SCALE GENOMIC DNA]</scope>
    <source>
        <strain evidence="3 4">ALL</strain>
    </source>
</reference>
<sequence>MRWCLLTANRVTTAAHCVEKMATAQPTVQHRDFTPDQMVIHPDFHPVYLHNDVAVIQLSKNFDWTDAVQPALLVSDDLKIPRKTRMATAVYGDYDIKRYSYFLWYAFIKLFKLQVKIKYFVFFSSFTIVSLTRCRS</sequence>
<evidence type="ECO:0000313" key="4">
    <source>
        <dbReference type="Proteomes" id="UP000298663"/>
    </source>
</evidence>
<dbReference type="EMBL" id="AZBU02000013">
    <property type="protein sequence ID" value="TKR58682.1"/>
    <property type="molecule type" value="Genomic_DNA"/>
</dbReference>
<dbReference type="InterPro" id="IPR001254">
    <property type="entry name" value="Trypsin_dom"/>
</dbReference>
<feature type="domain" description="Peptidase S1" evidence="2">
    <location>
        <begin position="5"/>
        <end position="105"/>
    </location>
</feature>
<dbReference type="Pfam" id="PF00089">
    <property type="entry name" value="Trypsin"/>
    <property type="match status" value="1"/>
</dbReference>
<dbReference type="Proteomes" id="UP000298663">
    <property type="component" value="Unassembled WGS sequence"/>
</dbReference>
<dbReference type="OrthoDB" id="6339452at2759"/>
<dbReference type="GO" id="GO:0006508">
    <property type="term" value="P:proteolysis"/>
    <property type="evidence" value="ECO:0007669"/>
    <property type="project" value="InterPro"/>
</dbReference>
<keyword evidence="1" id="KW-1015">Disulfide bond</keyword>
<dbReference type="Gene3D" id="2.40.10.10">
    <property type="entry name" value="Trypsin-like serine proteases"/>
    <property type="match status" value="1"/>
</dbReference>
<dbReference type="GO" id="GO:0004252">
    <property type="term" value="F:serine-type endopeptidase activity"/>
    <property type="evidence" value="ECO:0007669"/>
    <property type="project" value="InterPro"/>
</dbReference>
<keyword evidence="4" id="KW-1185">Reference proteome</keyword>
<dbReference type="PANTHER" id="PTHR24252">
    <property type="entry name" value="ACROSIN-RELATED"/>
    <property type="match status" value="1"/>
</dbReference>
<proteinExistence type="predicted"/>
<dbReference type="SUPFAM" id="SSF50494">
    <property type="entry name" value="Trypsin-like serine proteases"/>
    <property type="match status" value="1"/>
</dbReference>
<reference evidence="3 4" key="2">
    <citation type="journal article" date="2019" name="G3 (Bethesda)">
        <title>Hybrid Assembly of the Genome of the Entomopathogenic Nematode Steinernema carpocapsae Identifies the X-Chromosome.</title>
        <authorList>
            <person name="Serra L."/>
            <person name="Macchietto M."/>
            <person name="Macias-Munoz A."/>
            <person name="McGill C.J."/>
            <person name="Rodriguez I.M."/>
            <person name="Rodriguez B."/>
            <person name="Murad R."/>
            <person name="Mortazavi A."/>
        </authorList>
    </citation>
    <scope>NUCLEOTIDE SEQUENCE [LARGE SCALE GENOMIC DNA]</scope>
    <source>
        <strain evidence="3 4">ALL</strain>
    </source>
</reference>
<dbReference type="PANTHER" id="PTHR24252:SF7">
    <property type="entry name" value="HYALIN"/>
    <property type="match status" value="1"/>
</dbReference>
<evidence type="ECO:0000313" key="3">
    <source>
        <dbReference type="EMBL" id="TKR58682.1"/>
    </source>
</evidence>
<dbReference type="InterPro" id="IPR009003">
    <property type="entry name" value="Peptidase_S1_PA"/>
</dbReference>
<organism evidence="3 4">
    <name type="scientific">Steinernema carpocapsae</name>
    <name type="common">Entomopathogenic nematode</name>
    <dbReference type="NCBI Taxonomy" id="34508"/>
    <lineage>
        <taxon>Eukaryota</taxon>
        <taxon>Metazoa</taxon>
        <taxon>Ecdysozoa</taxon>
        <taxon>Nematoda</taxon>
        <taxon>Chromadorea</taxon>
        <taxon>Rhabditida</taxon>
        <taxon>Tylenchina</taxon>
        <taxon>Panagrolaimomorpha</taxon>
        <taxon>Strongyloidoidea</taxon>
        <taxon>Steinernematidae</taxon>
        <taxon>Steinernema</taxon>
    </lineage>
</organism>
<evidence type="ECO:0000259" key="2">
    <source>
        <dbReference type="Pfam" id="PF00089"/>
    </source>
</evidence>
<protein>
    <recommendedName>
        <fullName evidence="2">Peptidase S1 domain-containing protein</fullName>
    </recommendedName>
</protein>
<accession>A0A4U5LRQ0</accession>